<dbReference type="Pfam" id="PF00857">
    <property type="entry name" value="Isochorismatase"/>
    <property type="match status" value="1"/>
</dbReference>
<dbReference type="AlphaFoldDB" id="A0A8J2I413"/>
<accession>A0A8J2I413</accession>
<keyword evidence="5" id="KW-1185">Reference proteome</keyword>
<sequence>MASESLILTTTEEQHKDVTVGTITCTAPIPFGGDEQWLYLPATKKFDLSRGSQQRMVFECDEEDRNHTGFMIDPGTSVLIVVDMQNYFVHPVYRDHAAGIAAIAPTLKVIERCRKEGIQIAWLNWGISDHDLKKMAPAIQRGFSKSLGWHVGLGAQLPDDQGRCLFKRTWNAELYDPFKAVAQPGDLFFDKTRMSGLWSEKEPLHEYLRASGKQTLLFAGVNTDQCVFGTVSDAYSYGWDCVLIRDCTGTMTGRGAQELAEYQISQNMGFVTTSSAFCEAQICDHFEGC</sequence>
<dbReference type="RefSeq" id="XP_043170974.1">
    <property type="nucleotide sequence ID" value="XM_043315039.1"/>
</dbReference>
<feature type="domain" description="Isochorismatase-like" evidence="3">
    <location>
        <begin position="77"/>
        <end position="274"/>
    </location>
</feature>
<dbReference type="Proteomes" id="UP000676310">
    <property type="component" value="Unassembled WGS sequence"/>
</dbReference>
<dbReference type="EMBL" id="CAJRGZ010000022">
    <property type="protein sequence ID" value="CAG5172016.1"/>
    <property type="molecule type" value="Genomic_DNA"/>
</dbReference>
<comment type="caution">
    <text evidence="4">The sequence shown here is derived from an EMBL/GenBank/DDBJ whole genome shotgun (WGS) entry which is preliminary data.</text>
</comment>
<evidence type="ECO:0000313" key="5">
    <source>
        <dbReference type="Proteomes" id="UP000676310"/>
    </source>
</evidence>
<dbReference type="OrthoDB" id="167809at2759"/>
<gene>
    <name evidence="4" type="ORF">ALTATR162_LOCUS7411</name>
</gene>
<name>A0A8J2I413_9PLEO</name>
<evidence type="ECO:0000256" key="2">
    <source>
        <dbReference type="ARBA" id="ARBA00022801"/>
    </source>
</evidence>
<comment type="similarity">
    <text evidence="1">Belongs to the isochorismatase family.</text>
</comment>
<dbReference type="Gene3D" id="3.40.50.850">
    <property type="entry name" value="Isochorismatase-like"/>
    <property type="match status" value="1"/>
</dbReference>
<dbReference type="CDD" id="cd00431">
    <property type="entry name" value="cysteine_hydrolases"/>
    <property type="match status" value="1"/>
</dbReference>
<dbReference type="GeneID" id="67019409"/>
<dbReference type="PANTHER" id="PTHR43540:SF9">
    <property type="entry name" value="FAMILY HYDROLASE, PUTATIVE (AFU_ORTHOLOGUE AFUA_2G08700)-RELATED"/>
    <property type="match status" value="1"/>
</dbReference>
<dbReference type="GO" id="GO:0016787">
    <property type="term" value="F:hydrolase activity"/>
    <property type="evidence" value="ECO:0007669"/>
    <property type="project" value="UniProtKB-KW"/>
</dbReference>
<dbReference type="PANTHER" id="PTHR43540">
    <property type="entry name" value="PEROXYUREIDOACRYLATE/UREIDOACRYLATE AMIDOHYDROLASE-RELATED"/>
    <property type="match status" value="1"/>
</dbReference>
<evidence type="ECO:0000259" key="3">
    <source>
        <dbReference type="Pfam" id="PF00857"/>
    </source>
</evidence>
<proteinExistence type="inferred from homology"/>
<organism evidence="4 5">
    <name type="scientific">Alternaria atra</name>
    <dbReference type="NCBI Taxonomy" id="119953"/>
    <lineage>
        <taxon>Eukaryota</taxon>
        <taxon>Fungi</taxon>
        <taxon>Dikarya</taxon>
        <taxon>Ascomycota</taxon>
        <taxon>Pezizomycotina</taxon>
        <taxon>Dothideomycetes</taxon>
        <taxon>Pleosporomycetidae</taxon>
        <taxon>Pleosporales</taxon>
        <taxon>Pleosporineae</taxon>
        <taxon>Pleosporaceae</taxon>
        <taxon>Alternaria</taxon>
        <taxon>Alternaria sect. Ulocladioides</taxon>
    </lineage>
</organism>
<dbReference type="InterPro" id="IPR000868">
    <property type="entry name" value="Isochorismatase-like_dom"/>
</dbReference>
<dbReference type="SUPFAM" id="SSF52499">
    <property type="entry name" value="Isochorismatase-like hydrolases"/>
    <property type="match status" value="1"/>
</dbReference>
<dbReference type="InterPro" id="IPR050272">
    <property type="entry name" value="Isochorismatase-like_hydrls"/>
</dbReference>
<protein>
    <recommendedName>
        <fullName evidence="3">Isochorismatase-like domain-containing protein</fullName>
    </recommendedName>
</protein>
<keyword evidence="2" id="KW-0378">Hydrolase</keyword>
<dbReference type="InterPro" id="IPR036380">
    <property type="entry name" value="Isochorismatase-like_sf"/>
</dbReference>
<evidence type="ECO:0000313" key="4">
    <source>
        <dbReference type="EMBL" id="CAG5172016.1"/>
    </source>
</evidence>
<reference evidence="4" key="1">
    <citation type="submission" date="2021-05" db="EMBL/GenBank/DDBJ databases">
        <authorList>
            <person name="Stam R."/>
        </authorList>
    </citation>
    <scope>NUCLEOTIDE SEQUENCE</scope>
    <source>
        <strain evidence="4">CS162</strain>
    </source>
</reference>
<evidence type="ECO:0000256" key="1">
    <source>
        <dbReference type="ARBA" id="ARBA00006336"/>
    </source>
</evidence>